<dbReference type="InterPro" id="IPR013324">
    <property type="entry name" value="RNA_pol_sigma_r3/r4-like"/>
</dbReference>
<proteinExistence type="inferred from homology"/>
<organism evidence="9 10">
    <name type="scientific">Amycolatopsis taiwanensis</name>
    <dbReference type="NCBI Taxonomy" id="342230"/>
    <lineage>
        <taxon>Bacteria</taxon>
        <taxon>Bacillati</taxon>
        <taxon>Actinomycetota</taxon>
        <taxon>Actinomycetes</taxon>
        <taxon>Pseudonocardiales</taxon>
        <taxon>Pseudonocardiaceae</taxon>
        <taxon>Amycolatopsis</taxon>
    </lineage>
</organism>
<dbReference type="InterPro" id="IPR007624">
    <property type="entry name" value="RNA_pol_sigma70_r3"/>
</dbReference>
<dbReference type="RefSeq" id="WP_043843684.1">
    <property type="nucleotide sequence ID" value="NZ_BSTI01000007.1"/>
</dbReference>
<dbReference type="EMBL" id="BSTI01000007">
    <property type="protein sequence ID" value="GLY66964.1"/>
    <property type="molecule type" value="Genomic_DNA"/>
</dbReference>
<dbReference type="Gene3D" id="1.10.601.10">
    <property type="entry name" value="RNA Polymerase Primary Sigma Factor"/>
    <property type="match status" value="2"/>
</dbReference>
<dbReference type="InterPro" id="IPR013325">
    <property type="entry name" value="RNA_pol_sigma_r2"/>
</dbReference>
<evidence type="ECO:0000256" key="1">
    <source>
        <dbReference type="ARBA" id="ARBA00007788"/>
    </source>
</evidence>
<keyword evidence="4 6" id="KW-0238">DNA-binding</keyword>
<dbReference type="GO" id="GO:0016987">
    <property type="term" value="F:sigma factor activity"/>
    <property type="evidence" value="ECO:0007669"/>
    <property type="project" value="UniProtKB-KW"/>
</dbReference>
<dbReference type="InterPro" id="IPR007630">
    <property type="entry name" value="RNA_pol_sigma70_r4"/>
</dbReference>
<sequence>MEATKTRRRAERVAEEHDAVRHYLDGIGRIPLLSAAEEVRLAKRIEAGVYAEELLRQADDGENPPAVDRADLEAVASDGVRAREQMIRANLRLVVAAARKRRAHGLELLDLIQEGNLGLMRAVQKFDYAKGYKFSTYAMWWIRQAIQRGTAYGSRTIRVPEHAADDLAKLDRAGRELVKQLDHDPTVDELAEATGFTAARVAELRQVGRVTASLDTPVGEDGETSLGDLIAGTESQADAEIDRAAAAAQVDKLLRTLSPVEGEIVAYRFGLGDGRPHTLRETAEHVGLTSARVRRLEQRALMQLRDPSSLDLAA</sequence>
<evidence type="ECO:0000256" key="2">
    <source>
        <dbReference type="ARBA" id="ARBA00023015"/>
    </source>
</evidence>
<evidence type="ECO:0000313" key="10">
    <source>
        <dbReference type="Proteomes" id="UP001165136"/>
    </source>
</evidence>
<dbReference type="Pfam" id="PF00140">
    <property type="entry name" value="Sigma70_r1_2"/>
    <property type="match status" value="1"/>
</dbReference>
<accession>A0A9W6QZR5</accession>
<keyword evidence="2 6" id="KW-0805">Transcription regulation</keyword>
<evidence type="ECO:0000256" key="3">
    <source>
        <dbReference type="ARBA" id="ARBA00023082"/>
    </source>
</evidence>
<comment type="caution">
    <text evidence="9">The sequence shown here is derived from an EMBL/GenBank/DDBJ whole genome shotgun (WGS) entry which is preliminary data.</text>
</comment>
<evidence type="ECO:0000259" key="8">
    <source>
        <dbReference type="PROSITE" id="PS00716"/>
    </source>
</evidence>
<dbReference type="PRINTS" id="PR00046">
    <property type="entry name" value="SIGMA70FCT"/>
</dbReference>
<dbReference type="PANTHER" id="PTHR30603:SF60">
    <property type="entry name" value="RNA POLYMERASE SIGMA FACTOR RPOD"/>
    <property type="match status" value="1"/>
</dbReference>
<dbReference type="Pfam" id="PF04542">
    <property type="entry name" value="Sigma70_r2"/>
    <property type="match status" value="1"/>
</dbReference>
<dbReference type="SUPFAM" id="SSF88659">
    <property type="entry name" value="Sigma3 and sigma4 domains of RNA polymerase sigma factors"/>
    <property type="match status" value="2"/>
</dbReference>
<keyword evidence="3 6" id="KW-0731">Sigma factor</keyword>
<dbReference type="InterPro" id="IPR000943">
    <property type="entry name" value="RNA_pol_sigma70"/>
</dbReference>
<keyword evidence="10" id="KW-1185">Reference proteome</keyword>
<dbReference type="PANTHER" id="PTHR30603">
    <property type="entry name" value="RNA POLYMERASE SIGMA FACTOR RPO"/>
    <property type="match status" value="1"/>
</dbReference>
<evidence type="ECO:0000256" key="6">
    <source>
        <dbReference type="RuleBase" id="RU362124"/>
    </source>
</evidence>
<dbReference type="GO" id="GO:0003677">
    <property type="term" value="F:DNA binding"/>
    <property type="evidence" value="ECO:0007669"/>
    <property type="project" value="UniProtKB-KW"/>
</dbReference>
<protein>
    <recommendedName>
        <fullName evidence="6">RNA polymerase sigma factor</fullName>
    </recommendedName>
</protein>
<evidence type="ECO:0000259" key="7">
    <source>
        <dbReference type="PROSITE" id="PS00715"/>
    </source>
</evidence>
<dbReference type="PROSITE" id="PS00716">
    <property type="entry name" value="SIGMA70_2"/>
    <property type="match status" value="1"/>
</dbReference>
<dbReference type="Proteomes" id="UP001165136">
    <property type="component" value="Unassembled WGS sequence"/>
</dbReference>
<feature type="domain" description="RNA polymerase sigma-70" evidence="7">
    <location>
        <begin position="110"/>
        <end position="123"/>
    </location>
</feature>
<comment type="function">
    <text evidence="6">Sigma factors are initiation factors that promote the attachment of RNA polymerase to specific initiation sites and are then released.</text>
</comment>
<dbReference type="PROSITE" id="PS00715">
    <property type="entry name" value="SIGMA70_1"/>
    <property type="match status" value="1"/>
</dbReference>
<feature type="domain" description="RNA polymerase sigma-70" evidence="8">
    <location>
        <begin position="278"/>
        <end position="304"/>
    </location>
</feature>
<dbReference type="GO" id="GO:0006352">
    <property type="term" value="P:DNA-templated transcription initiation"/>
    <property type="evidence" value="ECO:0007669"/>
    <property type="project" value="InterPro"/>
</dbReference>
<dbReference type="InterPro" id="IPR007627">
    <property type="entry name" value="RNA_pol_sigma70_r2"/>
</dbReference>
<evidence type="ECO:0000256" key="5">
    <source>
        <dbReference type="ARBA" id="ARBA00023163"/>
    </source>
</evidence>
<comment type="similarity">
    <text evidence="1 6">Belongs to the sigma-70 factor family.</text>
</comment>
<dbReference type="AlphaFoldDB" id="A0A9W6QZR5"/>
<dbReference type="Pfam" id="PF04539">
    <property type="entry name" value="Sigma70_r3"/>
    <property type="match status" value="1"/>
</dbReference>
<dbReference type="InterPro" id="IPR009042">
    <property type="entry name" value="RNA_pol_sigma70_r1_2"/>
</dbReference>
<dbReference type="Gene3D" id="1.10.10.10">
    <property type="entry name" value="Winged helix-like DNA-binding domain superfamily/Winged helix DNA-binding domain"/>
    <property type="match status" value="2"/>
</dbReference>
<evidence type="ECO:0000256" key="4">
    <source>
        <dbReference type="ARBA" id="ARBA00023125"/>
    </source>
</evidence>
<reference evidence="9" key="1">
    <citation type="submission" date="2023-03" db="EMBL/GenBank/DDBJ databases">
        <title>Amycolatopsis taiwanensis NBRC 103393.</title>
        <authorList>
            <person name="Ichikawa N."/>
            <person name="Sato H."/>
            <person name="Tonouchi N."/>
        </authorList>
    </citation>
    <scope>NUCLEOTIDE SEQUENCE</scope>
    <source>
        <strain evidence="9">NBRC 103393</strain>
    </source>
</reference>
<dbReference type="SUPFAM" id="SSF88946">
    <property type="entry name" value="Sigma2 domain of RNA polymerase sigma factors"/>
    <property type="match status" value="1"/>
</dbReference>
<keyword evidence="5 6" id="KW-0804">Transcription</keyword>
<gene>
    <name evidence="9" type="primary">hrdC</name>
    <name evidence="9" type="ORF">Atai01_35830</name>
</gene>
<dbReference type="InterPro" id="IPR050239">
    <property type="entry name" value="Sigma-70_RNA_pol_init_factors"/>
</dbReference>
<name>A0A9W6QZR5_9PSEU</name>
<dbReference type="NCBIfam" id="TIGR02937">
    <property type="entry name" value="sigma70-ECF"/>
    <property type="match status" value="1"/>
</dbReference>
<evidence type="ECO:0000313" key="9">
    <source>
        <dbReference type="EMBL" id="GLY66964.1"/>
    </source>
</evidence>
<dbReference type="Pfam" id="PF04545">
    <property type="entry name" value="Sigma70_r4"/>
    <property type="match status" value="1"/>
</dbReference>
<dbReference type="InterPro" id="IPR036388">
    <property type="entry name" value="WH-like_DNA-bd_sf"/>
</dbReference>
<dbReference type="InterPro" id="IPR014284">
    <property type="entry name" value="RNA_pol_sigma-70_dom"/>
</dbReference>